<feature type="signal peptide" evidence="2">
    <location>
        <begin position="1"/>
        <end position="30"/>
    </location>
</feature>
<reference evidence="4 5" key="1">
    <citation type="submission" date="2019-02" db="EMBL/GenBank/DDBJ databases">
        <title>Deep-cultivation of Planctomycetes and their phenomic and genomic characterization uncovers novel biology.</title>
        <authorList>
            <person name="Wiegand S."/>
            <person name="Jogler M."/>
            <person name="Boedeker C."/>
            <person name="Pinto D."/>
            <person name="Vollmers J."/>
            <person name="Rivas-Marin E."/>
            <person name="Kohn T."/>
            <person name="Peeters S.H."/>
            <person name="Heuer A."/>
            <person name="Rast P."/>
            <person name="Oberbeckmann S."/>
            <person name="Bunk B."/>
            <person name="Jeske O."/>
            <person name="Meyerdierks A."/>
            <person name="Storesund J.E."/>
            <person name="Kallscheuer N."/>
            <person name="Luecker S."/>
            <person name="Lage O.M."/>
            <person name="Pohl T."/>
            <person name="Merkel B.J."/>
            <person name="Hornburger P."/>
            <person name="Mueller R.-W."/>
            <person name="Bruemmer F."/>
            <person name="Labrenz M."/>
            <person name="Spormann A.M."/>
            <person name="Op den Camp H."/>
            <person name="Overmann J."/>
            <person name="Amann R."/>
            <person name="Jetten M.S.M."/>
            <person name="Mascher T."/>
            <person name="Medema M.H."/>
            <person name="Devos D.P."/>
            <person name="Kaster A.-K."/>
            <person name="Ovreas L."/>
            <person name="Rohde M."/>
            <person name="Galperin M.Y."/>
            <person name="Jogler C."/>
        </authorList>
    </citation>
    <scope>NUCLEOTIDE SEQUENCE [LARGE SCALE GENOMIC DNA]</scope>
    <source>
        <strain evidence="4 5">Mal48</strain>
    </source>
</reference>
<name>A0A517QUY9_9PLAN</name>
<dbReference type="EC" id="3.1.6.1" evidence="4"/>
<evidence type="ECO:0000259" key="3">
    <source>
        <dbReference type="Pfam" id="PF00884"/>
    </source>
</evidence>
<accession>A0A517QUY9</accession>
<keyword evidence="5" id="KW-1185">Reference proteome</keyword>
<dbReference type="InterPro" id="IPR000917">
    <property type="entry name" value="Sulfatase_N"/>
</dbReference>
<dbReference type="InterPro" id="IPR051849">
    <property type="entry name" value="GAG-degrading_sulfatase"/>
</dbReference>
<evidence type="ECO:0000313" key="5">
    <source>
        <dbReference type="Proteomes" id="UP000315724"/>
    </source>
</evidence>
<gene>
    <name evidence="4" type="ORF">Mal48_47250</name>
</gene>
<dbReference type="SUPFAM" id="SSF53649">
    <property type="entry name" value="Alkaline phosphatase-like"/>
    <property type="match status" value="1"/>
</dbReference>
<dbReference type="AlphaFoldDB" id="A0A517QUY9"/>
<feature type="region of interest" description="Disordered" evidence="1">
    <location>
        <begin position="108"/>
        <end position="128"/>
    </location>
</feature>
<dbReference type="InterPro" id="IPR017850">
    <property type="entry name" value="Alkaline_phosphatase_core_sf"/>
</dbReference>
<evidence type="ECO:0000256" key="1">
    <source>
        <dbReference type="SAM" id="MobiDB-lite"/>
    </source>
</evidence>
<dbReference type="PANTHER" id="PTHR46615">
    <property type="entry name" value="ARYLSULFATASE K"/>
    <property type="match status" value="1"/>
</dbReference>
<dbReference type="CDD" id="cd16155">
    <property type="entry name" value="sulfatase_like"/>
    <property type="match status" value="1"/>
</dbReference>
<dbReference type="Gene3D" id="3.40.720.10">
    <property type="entry name" value="Alkaline Phosphatase, subunit A"/>
    <property type="match status" value="1"/>
</dbReference>
<dbReference type="PANTHER" id="PTHR46615:SF1">
    <property type="entry name" value="ARYLSULFATASE K"/>
    <property type="match status" value="1"/>
</dbReference>
<dbReference type="Proteomes" id="UP000315724">
    <property type="component" value="Chromosome"/>
</dbReference>
<dbReference type="GO" id="GO:0015024">
    <property type="term" value="F:glucuronate-2-sulfatase activity"/>
    <property type="evidence" value="ECO:0007669"/>
    <property type="project" value="TreeGrafter"/>
</dbReference>
<keyword evidence="4" id="KW-0378">Hydrolase</keyword>
<dbReference type="KEGG" id="tpol:Mal48_47250"/>
<feature type="chain" id="PRO_5022140655" evidence="2">
    <location>
        <begin position="31"/>
        <end position="512"/>
    </location>
</feature>
<dbReference type="RefSeq" id="WP_145205028.1">
    <property type="nucleotide sequence ID" value="NZ_CP036267.1"/>
</dbReference>
<evidence type="ECO:0000313" key="4">
    <source>
        <dbReference type="EMBL" id="QDT35448.1"/>
    </source>
</evidence>
<feature type="domain" description="Sulfatase N-terminal" evidence="3">
    <location>
        <begin position="38"/>
        <end position="380"/>
    </location>
</feature>
<organism evidence="4 5">
    <name type="scientific">Thalassoglobus polymorphus</name>
    <dbReference type="NCBI Taxonomy" id="2527994"/>
    <lineage>
        <taxon>Bacteria</taxon>
        <taxon>Pseudomonadati</taxon>
        <taxon>Planctomycetota</taxon>
        <taxon>Planctomycetia</taxon>
        <taxon>Planctomycetales</taxon>
        <taxon>Planctomycetaceae</taxon>
        <taxon>Thalassoglobus</taxon>
    </lineage>
</organism>
<dbReference type="EMBL" id="CP036267">
    <property type="protein sequence ID" value="QDT35448.1"/>
    <property type="molecule type" value="Genomic_DNA"/>
</dbReference>
<protein>
    <submittedName>
        <fullName evidence="4">Arylsulfatase</fullName>
        <ecNumber evidence="4">3.1.6.1</ecNumber>
    </submittedName>
</protein>
<keyword evidence="2" id="KW-0732">Signal</keyword>
<dbReference type="OrthoDB" id="9762324at2"/>
<evidence type="ECO:0000256" key="2">
    <source>
        <dbReference type="SAM" id="SignalP"/>
    </source>
</evidence>
<dbReference type="Pfam" id="PF00884">
    <property type="entry name" value="Sulfatase"/>
    <property type="match status" value="1"/>
</dbReference>
<proteinExistence type="predicted"/>
<sequence length="512" mass="57472" precursor="true">MLNNSLLFRHASRLILLSMIISFTAQVSMAAEKTAKRPNILFILVDDQSPFDLKVYNPSSKLQTPNLDKLAAEGMVLDAAYHMGAWVGAVCTPSRHMIMSGRTVWHIPDRRKNSKNNPNTADPTRVPPDLAENTMAAVFNRAGYDTMRTCKKGNSYNAANAQFTVVKDATKRGGTDETGSPWHARQVLEYLAQRDETRDEDPFLIYFGFSHPHDTRDGTPELLAKYGATNHTDKNKLPAVNPKQPQLPVNYLPEHPFHHGHPNLRDEVAVSGVWKNRDEQTIRNELGREFACNENIDIQIGRVLKKLEEMGELDNTYIFYTADHGMAIGRHGLQGKQNLYEHTWRVPFIAKGPGILAGKRAPGNIYLLDILATMCDLTGVAPPSSNEGLSFKPILTGEQQTIRDVLYGVYCGGTKPGMRSVRKGDWKLIKYDVLDGKVRETQLFNLAENPHEFLSEHHAPQIVKQVGTKPTPKQINLASDPAYKEKLAEMEALLLQQMTALHDPHRLWNQSE</sequence>
<dbReference type="GO" id="GO:0004065">
    <property type="term" value="F:arylsulfatase activity"/>
    <property type="evidence" value="ECO:0007669"/>
    <property type="project" value="UniProtKB-EC"/>
</dbReference>